<dbReference type="GO" id="GO:0008297">
    <property type="term" value="F:single-stranded DNA exodeoxyribonuclease activity"/>
    <property type="evidence" value="ECO:0007669"/>
    <property type="project" value="UniProtKB-UniRule"/>
</dbReference>
<dbReference type="GO" id="GO:0006264">
    <property type="term" value="P:mitochondrial DNA replication"/>
    <property type="evidence" value="ECO:0007669"/>
    <property type="project" value="TreeGrafter"/>
</dbReference>
<feature type="active site" evidence="1">
    <location>
        <position position="97"/>
    </location>
</feature>
<dbReference type="Pfam" id="PF12705">
    <property type="entry name" value="PDDEXK_1"/>
    <property type="match status" value="1"/>
</dbReference>
<comment type="similarity">
    <text evidence="1">Belongs to the MGME1 family.</text>
</comment>
<name>H2YXB3_CIOSA</name>
<evidence type="ECO:0000256" key="1">
    <source>
        <dbReference type="HAMAP-Rule" id="MF_03030"/>
    </source>
</evidence>
<reference evidence="3" key="2">
    <citation type="submission" date="2025-08" db="UniProtKB">
        <authorList>
            <consortium name="Ensembl"/>
        </authorList>
    </citation>
    <scope>IDENTIFICATION</scope>
</reference>
<dbReference type="GO" id="GO:0005739">
    <property type="term" value="C:mitochondrion"/>
    <property type="evidence" value="ECO:0007669"/>
    <property type="project" value="UniProtKB-SubCell"/>
</dbReference>
<dbReference type="HOGENOM" id="CLU_084008_1_0_1"/>
<dbReference type="Gene3D" id="3.90.320.10">
    <property type="match status" value="1"/>
</dbReference>
<evidence type="ECO:0000313" key="3">
    <source>
        <dbReference type="Ensembl" id="ENSCSAVP00000009974.1"/>
    </source>
</evidence>
<evidence type="ECO:0000313" key="4">
    <source>
        <dbReference type="Proteomes" id="UP000007875"/>
    </source>
</evidence>
<dbReference type="InterPro" id="IPR038726">
    <property type="entry name" value="PDDEXK_AddAB-type"/>
</dbReference>
<dbReference type="AlphaFoldDB" id="H2YXB3"/>
<dbReference type="PANTHER" id="PTHR31340">
    <property type="entry name" value="MITOCHONDRIAL GENOME MAINTENANCE EXONUCLEASE 1"/>
    <property type="match status" value="1"/>
</dbReference>
<feature type="domain" description="PD-(D/E)XK endonuclease-like" evidence="2">
    <location>
        <begin position="61"/>
        <end position="132"/>
    </location>
</feature>
<keyword evidence="1" id="KW-0540">Nuclease</keyword>
<proteinExistence type="inferred from homology"/>
<accession>H2YXB3</accession>
<dbReference type="Proteomes" id="UP000007875">
    <property type="component" value="Unassembled WGS sequence"/>
</dbReference>
<comment type="subcellular location">
    <subcellularLocation>
        <location evidence="1">Mitochondrion</location>
    </subcellularLocation>
</comment>
<comment type="function">
    <text evidence="1">Metal-dependent single-stranded DNA (ssDNA) exonuclease involved in mitochondrial genome maintenance.</text>
</comment>
<dbReference type="InterPro" id="IPR011604">
    <property type="entry name" value="PDDEXK-like_dom_sf"/>
</dbReference>
<dbReference type="FunCoup" id="H2YXB3">
    <property type="interactions" value="6"/>
</dbReference>
<reference evidence="3" key="3">
    <citation type="submission" date="2025-09" db="UniProtKB">
        <authorList>
            <consortium name="Ensembl"/>
        </authorList>
    </citation>
    <scope>IDENTIFICATION</scope>
</reference>
<keyword evidence="1" id="KW-0378">Hydrolase</keyword>
<organism evidence="3 4">
    <name type="scientific">Ciona savignyi</name>
    <name type="common">Pacific transparent sea squirt</name>
    <dbReference type="NCBI Taxonomy" id="51511"/>
    <lineage>
        <taxon>Eukaryota</taxon>
        <taxon>Metazoa</taxon>
        <taxon>Chordata</taxon>
        <taxon>Tunicata</taxon>
        <taxon>Ascidiacea</taxon>
        <taxon>Phlebobranchia</taxon>
        <taxon>Cionidae</taxon>
        <taxon>Ciona</taxon>
    </lineage>
</organism>
<sequence length="182" mass="20528">MIAELGEEGFYKMQKETLAAGTSCHSLIEQCLKGTPMNDISPGENSVKLWQSVTSVLDEVNDMIATEHKVTHSYLGYSGYLDCIASYKGQTCLIDWKTSKKPKYKLQDCYDDPVQIAAYVGAYNSSSGVKNQIVNGVVVKIYHNGKPASAFQINDFMMQFYWRKWLERLALYHDIVSNNTNT</sequence>
<evidence type="ECO:0000259" key="2">
    <source>
        <dbReference type="Pfam" id="PF12705"/>
    </source>
</evidence>
<keyword evidence="1" id="KW-0269">Exonuclease</keyword>
<dbReference type="InParanoid" id="H2YXB3"/>
<dbReference type="eggNOG" id="ENOG502QVKE">
    <property type="taxonomic scope" value="Eukaryota"/>
</dbReference>
<reference evidence="4" key="1">
    <citation type="submission" date="2003-08" db="EMBL/GenBank/DDBJ databases">
        <authorList>
            <person name="Birren B."/>
            <person name="Nusbaum C."/>
            <person name="Abebe A."/>
            <person name="Abouelleil A."/>
            <person name="Adekoya E."/>
            <person name="Ait-zahra M."/>
            <person name="Allen N."/>
            <person name="Allen T."/>
            <person name="An P."/>
            <person name="Anderson M."/>
            <person name="Anderson S."/>
            <person name="Arachchi H."/>
            <person name="Armbruster J."/>
            <person name="Bachantsang P."/>
            <person name="Baldwin J."/>
            <person name="Barry A."/>
            <person name="Bayul T."/>
            <person name="Blitshsteyn B."/>
            <person name="Bloom T."/>
            <person name="Blye J."/>
            <person name="Boguslavskiy L."/>
            <person name="Borowsky M."/>
            <person name="Boukhgalter B."/>
            <person name="Brunache A."/>
            <person name="Butler J."/>
            <person name="Calixte N."/>
            <person name="Calvo S."/>
            <person name="Camarata J."/>
            <person name="Campo K."/>
            <person name="Chang J."/>
            <person name="Cheshatsang Y."/>
            <person name="Citroen M."/>
            <person name="Collymore A."/>
            <person name="Considine T."/>
            <person name="Cook A."/>
            <person name="Cooke P."/>
            <person name="Corum B."/>
            <person name="Cuomo C."/>
            <person name="David R."/>
            <person name="Dawoe T."/>
            <person name="Degray S."/>
            <person name="Dodge S."/>
            <person name="Dooley K."/>
            <person name="Dorje P."/>
            <person name="Dorjee K."/>
            <person name="Dorris L."/>
            <person name="Duffey N."/>
            <person name="Dupes A."/>
            <person name="Elkins T."/>
            <person name="Engels R."/>
            <person name="Erickson J."/>
            <person name="Farina A."/>
            <person name="Faro S."/>
            <person name="Ferreira P."/>
            <person name="Fischer H."/>
            <person name="Fitzgerald M."/>
            <person name="Foley K."/>
            <person name="Gage D."/>
            <person name="Galagan J."/>
            <person name="Gearin G."/>
            <person name="Gnerre S."/>
            <person name="Gnirke A."/>
            <person name="Goyette A."/>
            <person name="Graham J."/>
            <person name="Grandbois E."/>
            <person name="Gyaltsen K."/>
            <person name="Hafez N."/>
            <person name="Hagopian D."/>
            <person name="Hagos B."/>
            <person name="Hall J."/>
            <person name="Hatcher B."/>
            <person name="Heller A."/>
            <person name="Higgins H."/>
            <person name="Honan T."/>
            <person name="Horn A."/>
            <person name="Houde N."/>
            <person name="Hughes L."/>
            <person name="Hulme W."/>
            <person name="Husby E."/>
            <person name="Iliev I."/>
            <person name="Jaffe D."/>
            <person name="Jones C."/>
            <person name="Kamal M."/>
            <person name="Kamat A."/>
            <person name="Kamvysselis M."/>
            <person name="Karlsson E."/>
            <person name="Kells C."/>
            <person name="Kieu A."/>
            <person name="Kisner P."/>
            <person name="Kodira C."/>
            <person name="Kulbokas E."/>
            <person name="Labutti K."/>
            <person name="Lama D."/>
            <person name="Landers T."/>
            <person name="Leger J."/>
            <person name="Levine S."/>
            <person name="Lewis D."/>
            <person name="Lewis T."/>
            <person name="Lindblad-toh K."/>
            <person name="Liu X."/>
            <person name="Lokyitsang T."/>
            <person name="Lokyitsang Y."/>
            <person name="Lucien O."/>
            <person name="Lui A."/>
            <person name="Ma L.J."/>
            <person name="Mabbitt R."/>
            <person name="Macdonald J."/>
            <person name="Maclean C."/>
            <person name="Major J."/>
            <person name="Manning J."/>
            <person name="Marabella R."/>
            <person name="Maru K."/>
            <person name="Matthews C."/>
            <person name="Mauceli E."/>
            <person name="Mccarthy M."/>
            <person name="Mcdonough S."/>
            <person name="Mcghee T."/>
            <person name="Meldrim J."/>
            <person name="Meneus L."/>
            <person name="Mesirov J."/>
            <person name="Mihalev A."/>
            <person name="Mihova T."/>
            <person name="Mikkelsen T."/>
            <person name="Mlenga V."/>
            <person name="Moru K."/>
            <person name="Mozes J."/>
            <person name="Mulrain L."/>
            <person name="Munson G."/>
            <person name="Naylor J."/>
            <person name="Newes C."/>
            <person name="Nguyen C."/>
            <person name="Nguyen N."/>
            <person name="Nguyen T."/>
            <person name="Nicol R."/>
            <person name="Nielsen C."/>
            <person name="Nizzari M."/>
            <person name="Norbu C."/>
            <person name="Norbu N."/>
            <person name="O'donnell P."/>
            <person name="Okoawo O."/>
            <person name="O'leary S."/>
            <person name="Omotosho B."/>
            <person name="O'neill K."/>
            <person name="Osman S."/>
            <person name="Parker S."/>
            <person name="Perrin D."/>
            <person name="Phunkhang P."/>
            <person name="Piqani B."/>
            <person name="Purcell S."/>
            <person name="Rachupka T."/>
            <person name="Ramasamy U."/>
            <person name="Rameau R."/>
            <person name="Ray V."/>
            <person name="Raymond C."/>
            <person name="Retta R."/>
            <person name="Richardson S."/>
            <person name="Rise C."/>
            <person name="Rodriguez J."/>
            <person name="Rogers J."/>
            <person name="Rogov P."/>
            <person name="Rutman M."/>
            <person name="Schupbach R."/>
            <person name="Seaman C."/>
            <person name="Settipalli S."/>
            <person name="Sharpe T."/>
            <person name="Sheridan J."/>
            <person name="Sherpa N."/>
            <person name="Shi J."/>
            <person name="Smirnov S."/>
            <person name="Smith C."/>
            <person name="Sougnez C."/>
            <person name="Spencer B."/>
            <person name="Stalker J."/>
            <person name="Stange-thomann N."/>
            <person name="Stavropoulos S."/>
            <person name="Stetson K."/>
            <person name="Stone C."/>
            <person name="Stone S."/>
            <person name="Stubbs M."/>
            <person name="Talamas J."/>
            <person name="Tchuinga P."/>
            <person name="Tenzing P."/>
            <person name="Tesfaye S."/>
            <person name="Theodore J."/>
            <person name="Thoulutsang Y."/>
            <person name="Topham K."/>
            <person name="Towey S."/>
            <person name="Tsamla T."/>
            <person name="Tsomo N."/>
            <person name="Vallee D."/>
            <person name="Vassiliev H."/>
            <person name="Venkataraman V."/>
            <person name="Vinson J."/>
            <person name="Vo A."/>
            <person name="Wade C."/>
            <person name="Wang S."/>
            <person name="Wangchuk T."/>
            <person name="Wangdi T."/>
            <person name="Whittaker C."/>
            <person name="Wilkinson J."/>
            <person name="Wu Y."/>
            <person name="Wyman D."/>
            <person name="Yadav S."/>
            <person name="Yang S."/>
            <person name="Yang X."/>
            <person name="Yeager S."/>
            <person name="Yee E."/>
            <person name="Young G."/>
            <person name="Zainoun J."/>
            <person name="Zembeck L."/>
            <person name="Zimmer A."/>
            <person name="Zody M."/>
            <person name="Lander E."/>
        </authorList>
    </citation>
    <scope>NUCLEOTIDE SEQUENCE [LARGE SCALE GENOMIC DNA]</scope>
</reference>
<dbReference type="EC" id="3.1.-.-" evidence="1"/>
<dbReference type="OMA" id="NDMIATE"/>
<feature type="active site" evidence="1">
    <location>
        <position position="82"/>
    </location>
</feature>
<dbReference type="HAMAP" id="MF_03030">
    <property type="entry name" value="MGME1"/>
    <property type="match status" value="1"/>
</dbReference>
<dbReference type="PANTHER" id="PTHR31340:SF5">
    <property type="entry name" value="MITOCHONDRIAL GENOME MAINTENANCE EXONUCLEASE 1"/>
    <property type="match status" value="1"/>
</dbReference>
<keyword evidence="1" id="KW-0496">Mitochondrion</keyword>
<dbReference type="GeneTree" id="ENSGT00390000003349"/>
<keyword evidence="4" id="KW-1185">Reference proteome</keyword>
<dbReference type="GO" id="GO:0043504">
    <property type="term" value="P:mitochondrial DNA repair"/>
    <property type="evidence" value="ECO:0007669"/>
    <property type="project" value="UniProtKB-UniRule"/>
</dbReference>
<protein>
    <recommendedName>
        <fullName evidence="1">Mitochondrial genome maintenance exonuclease 1</fullName>
        <ecNumber evidence="1">3.1.-.-</ecNumber>
    </recommendedName>
</protein>
<feature type="active site" evidence="1">
    <location>
        <position position="95"/>
    </location>
</feature>
<dbReference type="Ensembl" id="ENSCSAVT00000010095.1">
    <property type="protein sequence ID" value="ENSCSAVP00000009974.1"/>
    <property type="gene ID" value="ENSCSAVG00000005874.1"/>
</dbReference>